<evidence type="ECO:0000313" key="2">
    <source>
        <dbReference type="EMBL" id="MDQ0579814.1"/>
    </source>
</evidence>
<gene>
    <name evidence="2" type="ORF">QF030_001992</name>
</gene>
<name>A0ABU0NL32_STRRH</name>
<feature type="region of interest" description="Disordered" evidence="1">
    <location>
        <begin position="214"/>
        <end position="248"/>
    </location>
</feature>
<evidence type="ECO:0008006" key="4">
    <source>
        <dbReference type="Google" id="ProtNLM"/>
    </source>
</evidence>
<evidence type="ECO:0000313" key="3">
    <source>
        <dbReference type="Proteomes" id="UP001230654"/>
    </source>
</evidence>
<feature type="region of interest" description="Disordered" evidence="1">
    <location>
        <begin position="1"/>
        <end position="143"/>
    </location>
</feature>
<accession>A0ABU0NL32</accession>
<keyword evidence="3" id="KW-1185">Reference proteome</keyword>
<evidence type="ECO:0000256" key="1">
    <source>
        <dbReference type="SAM" id="MobiDB-lite"/>
    </source>
</evidence>
<feature type="compositionally biased region" description="Pro residues" evidence="1">
    <location>
        <begin position="88"/>
        <end position="124"/>
    </location>
</feature>
<reference evidence="2 3" key="1">
    <citation type="submission" date="2023-07" db="EMBL/GenBank/DDBJ databases">
        <title>Comparative genomics of wheat-associated soil bacteria to identify genetic determinants of phenazine resistance.</title>
        <authorList>
            <person name="Mouncey N."/>
        </authorList>
    </citation>
    <scope>NUCLEOTIDE SEQUENCE [LARGE SCALE GENOMIC DNA]</scope>
    <source>
        <strain evidence="2 3">B2I6</strain>
    </source>
</reference>
<comment type="caution">
    <text evidence="2">The sequence shown here is derived from an EMBL/GenBank/DDBJ whole genome shotgun (WGS) entry which is preliminary data.</text>
</comment>
<protein>
    <recommendedName>
        <fullName evidence="4">Basic proline-rich protein-like</fullName>
    </recommendedName>
</protein>
<dbReference type="Proteomes" id="UP001230654">
    <property type="component" value="Unassembled WGS sequence"/>
</dbReference>
<sequence>MRRMTRHGAVSPAPPGHRPVPALSGPDPSAWGSSSPTRAARSMRPRRVTSSACSSLPCRPRPSSRPYGLPCRRARPSSPLRPGHAVSPSPPGPFLLPGSPAPRLPGSPAPRLPGSPAPRLPGSPAPRFEPDPVPLPTSRQNGVTFPALRAGPCRPAGLRRTCCLPGSSVATVSPPRLSGPDRVASSAFRPRRCCLPGSPAHRCRLAVLRAGPCRLPGSPGPTESLASTRAHSHLPAPACAPARCTSSS</sequence>
<organism evidence="2 3">
    <name type="scientific">Streptomyces rishiriensis</name>
    <dbReference type="NCBI Taxonomy" id="68264"/>
    <lineage>
        <taxon>Bacteria</taxon>
        <taxon>Bacillati</taxon>
        <taxon>Actinomycetota</taxon>
        <taxon>Actinomycetes</taxon>
        <taxon>Kitasatosporales</taxon>
        <taxon>Streptomycetaceae</taxon>
        <taxon>Streptomyces</taxon>
    </lineage>
</organism>
<proteinExistence type="predicted"/>
<dbReference type="EMBL" id="JAUSWV010000002">
    <property type="protein sequence ID" value="MDQ0579814.1"/>
    <property type="molecule type" value="Genomic_DNA"/>
</dbReference>